<reference evidence="2" key="2">
    <citation type="submission" date="2023-05" db="EMBL/GenBank/DDBJ databases">
        <authorList>
            <consortium name="Lawrence Berkeley National Laboratory"/>
            <person name="Steindorff A."/>
            <person name="Hensen N."/>
            <person name="Bonometti L."/>
            <person name="Westerberg I."/>
            <person name="Brannstrom I.O."/>
            <person name="Guillou S."/>
            <person name="Cros-Aarteil S."/>
            <person name="Calhoun S."/>
            <person name="Haridas S."/>
            <person name="Kuo A."/>
            <person name="Mondo S."/>
            <person name="Pangilinan J."/>
            <person name="Riley R."/>
            <person name="Labutti K."/>
            <person name="Andreopoulos B."/>
            <person name="Lipzen A."/>
            <person name="Chen C."/>
            <person name="Yanf M."/>
            <person name="Daum C."/>
            <person name="Ng V."/>
            <person name="Clum A."/>
            <person name="Ohm R."/>
            <person name="Martin F."/>
            <person name="Silar P."/>
            <person name="Natvig D."/>
            <person name="Lalanne C."/>
            <person name="Gautier V."/>
            <person name="Ament-Velasquez S.L."/>
            <person name="Kruys A."/>
            <person name="Hutchinson M.I."/>
            <person name="Powell A.J."/>
            <person name="Barry K."/>
            <person name="Miller A.N."/>
            <person name="Grigoriev I.V."/>
            <person name="Debuchy R."/>
            <person name="Gladieux P."/>
            <person name="Thoren M.H."/>
            <person name="Johannesson H."/>
        </authorList>
    </citation>
    <scope>NUCLEOTIDE SEQUENCE</scope>
    <source>
        <strain evidence="2">CBS 315.58</strain>
    </source>
</reference>
<protein>
    <submittedName>
        <fullName evidence="2">Uncharacterized protein</fullName>
    </submittedName>
</protein>
<dbReference type="Proteomes" id="UP001303160">
    <property type="component" value="Unassembled WGS sequence"/>
</dbReference>
<keyword evidence="1" id="KW-0812">Transmembrane</keyword>
<keyword evidence="1" id="KW-1133">Transmembrane helix</keyword>
<name>A0AAN6XSG5_9PEZI</name>
<evidence type="ECO:0000256" key="1">
    <source>
        <dbReference type="SAM" id="Phobius"/>
    </source>
</evidence>
<accession>A0AAN6XSG5</accession>
<comment type="caution">
    <text evidence="2">The sequence shown here is derived from an EMBL/GenBank/DDBJ whole genome shotgun (WGS) entry which is preliminary data.</text>
</comment>
<evidence type="ECO:0000313" key="2">
    <source>
        <dbReference type="EMBL" id="KAK4205738.1"/>
    </source>
</evidence>
<evidence type="ECO:0000313" key="3">
    <source>
        <dbReference type="Proteomes" id="UP001303160"/>
    </source>
</evidence>
<organism evidence="2 3">
    <name type="scientific">Triangularia verruculosa</name>
    <dbReference type="NCBI Taxonomy" id="2587418"/>
    <lineage>
        <taxon>Eukaryota</taxon>
        <taxon>Fungi</taxon>
        <taxon>Dikarya</taxon>
        <taxon>Ascomycota</taxon>
        <taxon>Pezizomycotina</taxon>
        <taxon>Sordariomycetes</taxon>
        <taxon>Sordariomycetidae</taxon>
        <taxon>Sordariales</taxon>
        <taxon>Podosporaceae</taxon>
        <taxon>Triangularia</taxon>
    </lineage>
</organism>
<keyword evidence="1" id="KW-0472">Membrane</keyword>
<dbReference type="AlphaFoldDB" id="A0AAN6XSG5"/>
<feature type="transmembrane region" description="Helical" evidence="1">
    <location>
        <begin position="48"/>
        <end position="68"/>
    </location>
</feature>
<keyword evidence="3" id="KW-1185">Reference proteome</keyword>
<proteinExistence type="predicted"/>
<dbReference type="EMBL" id="MU863875">
    <property type="protein sequence ID" value="KAK4205738.1"/>
    <property type="molecule type" value="Genomic_DNA"/>
</dbReference>
<gene>
    <name evidence="2" type="ORF">QBC40DRAFT_270784</name>
</gene>
<reference evidence="2" key="1">
    <citation type="journal article" date="2023" name="Mol. Phylogenet. Evol.">
        <title>Genome-scale phylogeny and comparative genomics of the fungal order Sordariales.</title>
        <authorList>
            <person name="Hensen N."/>
            <person name="Bonometti L."/>
            <person name="Westerberg I."/>
            <person name="Brannstrom I.O."/>
            <person name="Guillou S."/>
            <person name="Cros-Aarteil S."/>
            <person name="Calhoun S."/>
            <person name="Haridas S."/>
            <person name="Kuo A."/>
            <person name="Mondo S."/>
            <person name="Pangilinan J."/>
            <person name="Riley R."/>
            <person name="LaButti K."/>
            <person name="Andreopoulos B."/>
            <person name="Lipzen A."/>
            <person name="Chen C."/>
            <person name="Yan M."/>
            <person name="Daum C."/>
            <person name="Ng V."/>
            <person name="Clum A."/>
            <person name="Steindorff A."/>
            <person name="Ohm R.A."/>
            <person name="Martin F."/>
            <person name="Silar P."/>
            <person name="Natvig D.O."/>
            <person name="Lalanne C."/>
            <person name="Gautier V."/>
            <person name="Ament-Velasquez S.L."/>
            <person name="Kruys A."/>
            <person name="Hutchinson M.I."/>
            <person name="Powell A.J."/>
            <person name="Barry K."/>
            <person name="Miller A.N."/>
            <person name="Grigoriev I.V."/>
            <person name="Debuchy R."/>
            <person name="Gladieux P."/>
            <person name="Hiltunen Thoren M."/>
            <person name="Johannesson H."/>
        </authorList>
    </citation>
    <scope>NUCLEOTIDE SEQUENCE</scope>
    <source>
        <strain evidence="2">CBS 315.58</strain>
    </source>
</reference>
<sequence length="76" mass="9024">MVRRGARVLSQLFWVSGTVRFWSLRYLFCTVRCCFCGKFPSVATASLGGNYVMVLSRLFFMIWLHCWARQGRWHLR</sequence>